<protein>
    <submittedName>
        <fullName evidence="1">20507_t:CDS:1</fullName>
    </submittedName>
</protein>
<gene>
    <name evidence="1" type="ORF">RPERSI_LOCUS6989</name>
</gene>
<feature type="non-terminal residue" evidence="1">
    <location>
        <position position="148"/>
    </location>
</feature>
<organism evidence="1 2">
    <name type="scientific">Racocetra persica</name>
    <dbReference type="NCBI Taxonomy" id="160502"/>
    <lineage>
        <taxon>Eukaryota</taxon>
        <taxon>Fungi</taxon>
        <taxon>Fungi incertae sedis</taxon>
        <taxon>Mucoromycota</taxon>
        <taxon>Glomeromycotina</taxon>
        <taxon>Glomeromycetes</taxon>
        <taxon>Diversisporales</taxon>
        <taxon>Gigasporaceae</taxon>
        <taxon>Racocetra</taxon>
    </lineage>
</organism>
<accession>A0ACA9N3R7</accession>
<sequence length="148" mass="16173">MGDDEHQHEFHETGSGASATYPTQCSALRKNGYVLLKGRPCKIVEMTTSKTGKHGHAAIHLVGLDIFTGKKLEDISPSTHNMDVPNVNRTEFQLINIDDGFLNLMTNDGSTKDDVRVPEGEVGEKIQSDFDEGKELLVTVISAMGEES</sequence>
<name>A0ACA9N3R7_9GLOM</name>
<comment type="caution">
    <text evidence="1">The sequence shown here is derived from an EMBL/GenBank/DDBJ whole genome shotgun (WGS) entry which is preliminary data.</text>
</comment>
<dbReference type="Proteomes" id="UP000789920">
    <property type="component" value="Unassembled WGS sequence"/>
</dbReference>
<reference evidence="1" key="1">
    <citation type="submission" date="2021-06" db="EMBL/GenBank/DDBJ databases">
        <authorList>
            <person name="Kallberg Y."/>
            <person name="Tangrot J."/>
            <person name="Rosling A."/>
        </authorList>
    </citation>
    <scope>NUCLEOTIDE SEQUENCE</scope>
    <source>
        <strain evidence="1">MA461A</strain>
    </source>
</reference>
<proteinExistence type="predicted"/>
<dbReference type="EMBL" id="CAJVQC010011505">
    <property type="protein sequence ID" value="CAG8628048.1"/>
    <property type="molecule type" value="Genomic_DNA"/>
</dbReference>
<keyword evidence="2" id="KW-1185">Reference proteome</keyword>
<evidence type="ECO:0000313" key="2">
    <source>
        <dbReference type="Proteomes" id="UP000789920"/>
    </source>
</evidence>
<evidence type="ECO:0000313" key="1">
    <source>
        <dbReference type="EMBL" id="CAG8628048.1"/>
    </source>
</evidence>